<organism evidence="6">
    <name type="scientific">Rhodosorus marinus</name>
    <dbReference type="NCBI Taxonomy" id="101924"/>
    <lineage>
        <taxon>Eukaryota</taxon>
        <taxon>Rhodophyta</taxon>
        <taxon>Stylonematophyceae</taxon>
        <taxon>Stylonematales</taxon>
        <taxon>Stylonemataceae</taxon>
        <taxon>Rhodosorus</taxon>
    </lineage>
</organism>
<sequence>MNRQISRLKKIAELNPELVEAVSSDEESPSNAQDDEEKDFDESGGEPVDAAKQDQSEDEDAGGTDEDEVGADAGADVKADGDVDEFSELIEMVGDRGGKRMSARFGDVEAQAGGSQRVLKRIRMHGALNKTSHPSAEDEVLGDPAERPREDAGTTKLDEVFEGSEEEVENDVVVEGSKSKKQRKLEREKKFQERKNSAHVYTYKDDVDEEDRRKASREVIKNRGLTPYRSKKRRNPRIKNKLKYEDKMKRHKGVARTARTELGGSYAGELTGINMRSTKSVKY</sequence>
<feature type="region of interest" description="Disordered" evidence="4">
    <location>
        <begin position="16"/>
        <end position="85"/>
    </location>
</feature>
<comment type="similarity">
    <text evidence="2">Belongs to the SAS10 family.</text>
</comment>
<protein>
    <recommendedName>
        <fullName evidence="5">Sas10 C-terminal domain-containing protein</fullName>
    </recommendedName>
</protein>
<dbReference type="PANTHER" id="PTHR13237">
    <property type="entry name" value="SOMETHING ABOUT SILENCING PROTEIN 10-RELATED"/>
    <property type="match status" value="1"/>
</dbReference>
<name>A0A7S2ZC05_9RHOD</name>
<dbReference type="InterPro" id="IPR018972">
    <property type="entry name" value="Sas10_C_dom"/>
</dbReference>
<keyword evidence="3" id="KW-0539">Nucleus</keyword>
<gene>
    <name evidence="6" type="ORF">RMAR00112_LOCUS2306</name>
</gene>
<dbReference type="EMBL" id="HBHW01003203">
    <property type="protein sequence ID" value="CAE0034360.1"/>
    <property type="molecule type" value="Transcribed_RNA"/>
</dbReference>
<dbReference type="GO" id="GO:0000462">
    <property type="term" value="P:maturation of SSU-rRNA from tricistronic rRNA transcript (SSU-rRNA, 5.8S rRNA, LSU-rRNA)"/>
    <property type="evidence" value="ECO:0007669"/>
    <property type="project" value="TreeGrafter"/>
</dbReference>
<evidence type="ECO:0000256" key="1">
    <source>
        <dbReference type="ARBA" id="ARBA00004123"/>
    </source>
</evidence>
<evidence type="ECO:0000313" key="6">
    <source>
        <dbReference type="EMBL" id="CAE0034360.1"/>
    </source>
</evidence>
<feature type="compositionally biased region" description="Acidic residues" evidence="4">
    <location>
        <begin position="23"/>
        <end position="44"/>
    </location>
</feature>
<dbReference type="Pfam" id="PF09368">
    <property type="entry name" value="Sas10"/>
    <property type="match status" value="1"/>
</dbReference>
<feature type="region of interest" description="Disordered" evidence="4">
    <location>
        <begin position="127"/>
        <end position="201"/>
    </location>
</feature>
<dbReference type="AlphaFoldDB" id="A0A7S2ZC05"/>
<feature type="compositionally biased region" description="Acidic residues" evidence="4">
    <location>
        <begin position="56"/>
        <end position="70"/>
    </location>
</feature>
<accession>A0A7S2ZC05</accession>
<reference evidence="6" key="1">
    <citation type="submission" date="2021-01" db="EMBL/GenBank/DDBJ databases">
        <authorList>
            <person name="Corre E."/>
            <person name="Pelletier E."/>
            <person name="Niang G."/>
            <person name="Scheremetjew M."/>
            <person name="Finn R."/>
            <person name="Kale V."/>
            <person name="Holt S."/>
            <person name="Cochrane G."/>
            <person name="Meng A."/>
            <person name="Brown T."/>
            <person name="Cohen L."/>
        </authorList>
    </citation>
    <scope>NUCLEOTIDE SEQUENCE</scope>
    <source>
        <strain evidence="6">CCMP 769</strain>
    </source>
</reference>
<feature type="domain" description="Sas10 C-terminal" evidence="5">
    <location>
        <begin position="209"/>
        <end position="282"/>
    </location>
</feature>
<dbReference type="GO" id="GO:0032040">
    <property type="term" value="C:small-subunit processome"/>
    <property type="evidence" value="ECO:0007669"/>
    <property type="project" value="TreeGrafter"/>
</dbReference>
<evidence type="ECO:0000256" key="2">
    <source>
        <dbReference type="ARBA" id="ARBA00010979"/>
    </source>
</evidence>
<proteinExistence type="inferred from homology"/>
<evidence type="ECO:0000259" key="5">
    <source>
        <dbReference type="Pfam" id="PF09368"/>
    </source>
</evidence>
<feature type="compositionally biased region" description="Basic and acidic residues" evidence="4">
    <location>
        <begin position="144"/>
        <end position="159"/>
    </location>
</feature>
<feature type="compositionally biased region" description="Basic and acidic residues" evidence="4">
    <location>
        <begin position="185"/>
        <end position="201"/>
    </location>
</feature>
<feature type="compositionally biased region" description="Acidic residues" evidence="4">
    <location>
        <begin position="160"/>
        <end position="172"/>
    </location>
</feature>
<evidence type="ECO:0000256" key="4">
    <source>
        <dbReference type="SAM" id="MobiDB-lite"/>
    </source>
</evidence>
<evidence type="ECO:0000256" key="3">
    <source>
        <dbReference type="ARBA" id="ARBA00023242"/>
    </source>
</evidence>
<comment type="subcellular location">
    <subcellularLocation>
        <location evidence="1">Nucleus</location>
    </subcellularLocation>
</comment>
<dbReference type="PANTHER" id="PTHR13237:SF8">
    <property type="entry name" value="SOMETHING ABOUT SILENCING PROTEIN 10"/>
    <property type="match status" value="1"/>
</dbReference>